<protein>
    <submittedName>
        <fullName evidence="1">Uncharacterized protein</fullName>
    </submittedName>
</protein>
<evidence type="ECO:0000313" key="2">
    <source>
        <dbReference type="Proteomes" id="UP000058857"/>
    </source>
</evidence>
<dbReference type="PATRIC" id="fig|280505.15.peg.2395"/>
<dbReference type="AlphaFoldDB" id="A0A0S2ISQ8"/>
<gene>
    <name evidence="1" type="ORF">LBBP_02448</name>
</gene>
<organism evidence="1">
    <name type="scientific">Leptospira borgpetersenii serovar Ballum</name>
    <dbReference type="NCBI Taxonomy" id="280505"/>
    <lineage>
        <taxon>Bacteria</taxon>
        <taxon>Pseudomonadati</taxon>
        <taxon>Spirochaetota</taxon>
        <taxon>Spirochaetia</taxon>
        <taxon>Leptospirales</taxon>
        <taxon>Leptospiraceae</taxon>
        <taxon>Leptospira</taxon>
    </lineage>
</organism>
<dbReference type="AntiFam" id="ANF00053">
    <property type="entry name" value="Translation of DNA repeat"/>
</dbReference>
<name>A0A0S2ISQ8_LEPBO</name>
<evidence type="ECO:0000313" key="1">
    <source>
        <dbReference type="EMBL" id="ALO26690.1"/>
    </source>
</evidence>
<reference evidence="1 2" key="1">
    <citation type="journal article" date="2015" name="PLoS Negl. Trop. Dis.">
        <title>Distribution of Plasmids in Distinct Leptospira Pathogenic Species.</title>
        <authorList>
            <person name="Wang Y."/>
            <person name="Zhuang X."/>
            <person name="Zhong Y."/>
            <person name="Zhang C."/>
            <person name="Zhang Y."/>
            <person name="Zeng L."/>
            <person name="Zhu Y."/>
            <person name="He P."/>
            <person name="Dong K."/>
            <person name="Pal U."/>
            <person name="Guo X."/>
            <person name="Qin J."/>
        </authorList>
    </citation>
    <scope>NUCLEOTIDE SEQUENCE [LARGE SCALE GENOMIC DNA]</scope>
    <source>
        <strain evidence="1 2">56604</strain>
    </source>
</reference>
<proteinExistence type="predicted"/>
<sequence>MSQNHSILSESSRIAAIVPAFWDKLLLKNSIVETSKIVPVVHFNAMKTDGELIFQKL</sequence>
<dbReference type="EMBL" id="CP012029">
    <property type="protein sequence ID" value="ALO26690.1"/>
    <property type="molecule type" value="Genomic_DNA"/>
</dbReference>
<dbReference type="Proteomes" id="UP000058857">
    <property type="component" value="Chromosome 1"/>
</dbReference>
<accession>A0A0S2ISQ8</accession>